<evidence type="ECO:0000313" key="1">
    <source>
        <dbReference type="EMBL" id="GFJ88129.1"/>
    </source>
</evidence>
<evidence type="ECO:0000313" key="2">
    <source>
        <dbReference type="Proteomes" id="UP000482960"/>
    </source>
</evidence>
<dbReference type="EMBL" id="BLPG01000001">
    <property type="protein sequence ID" value="GFJ88129.1"/>
    <property type="molecule type" value="Genomic_DNA"/>
</dbReference>
<keyword evidence="2" id="KW-1185">Reference proteome</keyword>
<dbReference type="Proteomes" id="UP000482960">
    <property type="component" value="Unassembled WGS sequence"/>
</dbReference>
<dbReference type="AlphaFoldDB" id="A0A6V8L0L3"/>
<proteinExistence type="predicted"/>
<protein>
    <submittedName>
        <fullName evidence="1">Uncharacterized protein</fullName>
    </submittedName>
</protein>
<name>A0A6V8L0L3_9ACTN</name>
<sequence>MVIHAYPGRVTKRLTARVAIGLALAVTVLSGCSSEGASTDCGLDACTVTFDRGVEANASVLGVDAKLVGVDGDKVTVEVAGEQLTLTVGQQGTDVSGLNVTLESVNDDQVVVKIAR</sequence>
<reference evidence="1 2" key="2">
    <citation type="submission" date="2020-03" db="EMBL/GenBank/DDBJ databases">
        <authorList>
            <person name="Ichikawa N."/>
            <person name="Kimura A."/>
            <person name="Kitahashi Y."/>
            <person name="Uohara A."/>
        </authorList>
    </citation>
    <scope>NUCLEOTIDE SEQUENCE [LARGE SCALE GENOMIC DNA]</scope>
    <source>
        <strain evidence="1 2">NBRC 108638</strain>
    </source>
</reference>
<organism evidence="1 2">
    <name type="scientific">Phytohabitans rumicis</name>
    <dbReference type="NCBI Taxonomy" id="1076125"/>
    <lineage>
        <taxon>Bacteria</taxon>
        <taxon>Bacillati</taxon>
        <taxon>Actinomycetota</taxon>
        <taxon>Actinomycetes</taxon>
        <taxon>Micromonosporales</taxon>
        <taxon>Micromonosporaceae</taxon>
    </lineage>
</organism>
<gene>
    <name evidence="1" type="ORF">Prum_017710</name>
</gene>
<comment type="caution">
    <text evidence="1">The sequence shown here is derived from an EMBL/GenBank/DDBJ whole genome shotgun (WGS) entry which is preliminary data.</text>
</comment>
<accession>A0A6V8L0L3</accession>
<reference evidence="1 2" key="1">
    <citation type="submission" date="2020-03" db="EMBL/GenBank/DDBJ databases">
        <title>Whole genome shotgun sequence of Phytohabitans rumicis NBRC 108638.</title>
        <authorList>
            <person name="Komaki H."/>
            <person name="Tamura T."/>
        </authorList>
    </citation>
    <scope>NUCLEOTIDE SEQUENCE [LARGE SCALE GENOMIC DNA]</scope>
    <source>
        <strain evidence="1 2">NBRC 108638</strain>
    </source>
</reference>